<dbReference type="AlphaFoldDB" id="A0AAD9NQC8"/>
<evidence type="ECO:0000313" key="2">
    <source>
        <dbReference type="Proteomes" id="UP001209878"/>
    </source>
</evidence>
<dbReference type="PANTHER" id="PTHR35263:SF1">
    <property type="entry name" value="TESTIS-EXPRESSED PROTEIN 49"/>
    <property type="match status" value="1"/>
</dbReference>
<dbReference type="Pfam" id="PF22593">
    <property type="entry name" value="SPMIP11"/>
    <property type="match status" value="1"/>
</dbReference>
<organism evidence="1 2">
    <name type="scientific">Ridgeia piscesae</name>
    <name type="common">Tubeworm</name>
    <dbReference type="NCBI Taxonomy" id="27915"/>
    <lineage>
        <taxon>Eukaryota</taxon>
        <taxon>Metazoa</taxon>
        <taxon>Spiralia</taxon>
        <taxon>Lophotrochozoa</taxon>
        <taxon>Annelida</taxon>
        <taxon>Polychaeta</taxon>
        <taxon>Sedentaria</taxon>
        <taxon>Canalipalpata</taxon>
        <taxon>Sabellida</taxon>
        <taxon>Siboglinidae</taxon>
        <taxon>Ridgeia</taxon>
    </lineage>
</organism>
<dbReference type="Proteomes" id="UP001209878">
    <property type="component" value="Unassembled WGS sequence"/>
</dbReference>
<proteinExistence type="predicted"/>
<dbReference type="PANTHER" id="PTHR35263">
    <property type="entry name" value="TESTIS-EXPRESSED PROTEIN 49"/>
    <property type="match status" value="1"/>
</dbReference>
<accession>A0AAD9NQC8</accession>
<gene>
    <name evidence="1" type="ORF">NP493_525g05039</name>
</gene>
<evidence type="ECO:0000313" key="1">
    <source>
        <dbReference type="EMBL" id="KAK2178897.1"/>
    </source>
</evidence>
<dbReference type="EMBL" id="JAODUO010000525">
    <property type="protein sequence ID" value="KAK2178897.1"/>
    <property type="molecule type" value="Genomic_DNA"/>
</dbReference>
<reference evidence="1" key="1">
    <citation type="journal article" date="2023" name="Mol. Biol. Evol.">
        <title>Third-Generation Sequencing Reveals the Adaptive Role of the Epigenome in Three Deep-Sea Polychaetes.</title>
        <authorList>
            <person name="Perez M."/>
            <person name="Aroh O."/>
            <person name="Sun Y."/>
            <person name="Lan Y."/>
            <person name="Juniper S.K."/>
            <person name="Young C.R."/>
            <person name="Angers B."/>
            <person name="Qian P.Y."/>
        </authorList>
    </citation>
    <scope>NUCLEOTIDE SEQUENCE</scope>
    <source>
        <strain evidence="1">R07B-5</strain>
    </source>
</reference>
<keyword evidence="2" id="KW-1185">Reference proteome</keyword>
<name>A0AAD9NQC8_RIDPI</name>
<protein>
    <submittedName>
        <fullName evidence="1">Uncharacterized protein</fullName>
    </submittedName>
</protein>
<sequence>MAFFNLTHLGYRNAIYEHVKDPVDTPHHIFHSGLFRTPDQVRLPPINRKEGLPEASLLPTNQTAGYGPGPAGSHEEYMRQRTKHIRNPAEPKDIYRYPVTTAQEIALWRKDERIHQKEPWTQCYRYVIVASEMTKYAMFECSCIHYMRYIRLASIQCFSKQNDYECITAL</sequence>
<comment type="caution">
    <text evidence="1">The sequence shown here is derived from an EMBL/GenBank/DDBJ whole genome shotgun (WGS) entry which is preliminary data.</text>
</comment>
<dbReference type="InterPro" id="IPR038775">
    <property type="entry name" value="SPMIP11"/>
</dbReference>